<dbReference type="Gene3D" id="3.40.50.1820">
    <property type="entry name" value="alpha/beta hydrolase"/>
    <property type="match status" value="1"/>
</dbReference>
<sequence>MNPAAFQPLTYVYKPAPGAARTLLLLHGTGGDERDLLPLAAHFGPGFNVLSVRGNVQEGGMPRFFRRLGMGVFDEADVIFRTHELADFLPKVAEKKGFDAAQLIAVGYSNGANIAGGLLMLYPDLLAGAVLWRPMQPLVQQVPTFAAPRPVPVYFAAGQQDPTVRPAATEAYAALLTQAGYDLTRRDAPAGHNLTQADLDGAVAWMAKNFPAA</sequence>
<comment type="caution">
    <text evidence="2">The sequence shown here is derived from an EMBL/GenBank/DDBJ whole genome shotgun (WGS) entry which is preliminary data.</text>
</comment>
<dbReference type="InterPro" id="IPR029058">
    <property type="entry name" value="AB_hydrolase_fold"/>
</dbReference>
<feature type="domain" description="Phospholipase/carboxylesterase/thioesterase" evidence="1">
    <location>
        <begin position="14"/>
        <end position="200"/>
    </location>
</feature>
<dbReference type="Proteomes" id="UP001597197">
    <property type="component" value="Unassembled WGS sequence"/>
</dbReference>
<dbReference type="InterPro" id="IPR003140">
    <property type="entry name" value="PLipase/COase/thioEstase"/>
</dbReference>
<proteinExistence type="predicted"/>
<dbReference type="GO" id="GO:0016787">
    <property type="term" value="F:hydrolase activity"/>
    <property type="evidence" value="ECO:0007669"/>
    <property type="project" value="UniProtKB-KW"/>
</dbReference>
<evidence type="ECO:0000313" key="2">
    <source>
        <dbReference type="EMBL" id="MFD1871029.1"/>
    </source>
</evidence>
<gene>
    <name evidence="2" type="ORF">ACFSDX_01215</name>
</gene>
<dbReference type="Pfam" id="PF02230">
    <property type="entry name" value="Abhydrolase_2"/>
    <property type="match status" value="1"/>
</dbReference>
<dbReference type="EMBL" id="JBHUFD010000001">
    <property type="protein sequence ID" value="MFD1871029.1"/>
    <property type="molecule type" value="Genomic_DNA"/>
</dbReference>
<name>A0ABW4QP00_9BACT</name>
<dbReference type="SUPFAM" id="SSF53474">
    <property type="entry name" value="alpha/beta-Hydrolases"/>
    <property type="match status" value="1"/>
</dbReference>
<dbReference type="RefSeq" id="WP_382311313.1">
    <property type="nucleotide sequence ID" value="NZ_JBHUFD010000001.1"/>
</dbReference>
<keyword evidence="2" id="KW-0378">Hydrolase</keyword>
<protein>
    <submittedName>
        <fullName evidence="2">Alpha/beta hydrolase</fullName>
    </submittedName>
</protein>
<organism evidence="2 3">
    <name type="scientific">Hymenobacter bucti</name>
    <dbReference type="NCBI Taxonomy" id="1844114"/>
    <lineage>
        <taxon>Bacteria</taxon>
        <taxon>Pseudomonadati</taxon>
        <taxon>Bacteroidota</taxon>
        <taxon>Cytophagia</taxon>
        <taxon>Cytophagales</taxon>
        <taxon>Hymenobacteraceae</taxon>
        <taxon>Hymenobacter</taxon>
    </lineage>
</organism>
<keyword evidence="3" id="KW-1185">Reference proteome</keyword>
<evidence type="ECO:0000259" key="1">
    <source>
        <dbReference type="Pfam" id="PF02230"/>
    </source>
</evidence>
<accession>A0ABW4QP00</accession>
<reference evidence="3" key="1">
    <citation type="journal article" date="2019" name="Int. J. Syst. Evol. Microbiol.">
        <title>The Global Catalogue of Microorganisms (GCM) 10K type strain sequencing project: providing services to taxonomists for standard genome sequencing and annotation.</title>
        <authorList>
            <consortium name="The Broad Institute Genomics Platform"/>
            <consortium name="The Broad Institute Genome Sequencing Center for Infectious Disease"/>
            <person name="Wu L."/>
            <person name="Ma J."/>
        </authorList>
    </citation>
    <scope>NUCLEOTIDE SEQUENCE [LARGE SCALE GENOMIC DNA]</scope>
    <source>
        <strain evidence="3">CGMCC 1.15795</strain>
    </source>
</reference>
<evidence type="ECO:0000313" key="3">
    <source>
        <dbReference type="Proteomes" id="UP001597197"/>
    </source>
</evidence>